<comment type="caution">
    <text evidence="1">The sequence shown here is derived from an EMBL/GenBank/DDBJ whole genome shotgun (WGS) entry which is preliminary data.</text>
</comment>
<name>A0A0F9F1R7_9ZZZZ</name>
<proteinExistence type="predicted"/>
<reference evidence="1" key="1">
    <citation type="journal article" date="2015" name="Nature">
        <title>Complex archaea that bridge the gap between prokaryotes and eukaryotes.</title>
        <authorList>
            <person name="Spang A."/>
            <person name="Saw J.H."/>
            <person name="Jorgensen S.L."/>
            <person name="Zaremba-Niedzwiedzka K."/>
            <person name="Martijn J."/>
            <person name="Lind A.E."/>
            <person name="van Eijk R."/>
            <person name="Schleper C."/>
            <person name="Guy L."/>
            <person name="Ettema T.J."/>
        </authorList>
    </citation>
    <scope>NUCLEOTIDE SEQUENCE</scope>
</reference>
<sequence length="92" mass="10363">MAITTNSHKQLHRTLSNHPLGAGLDCYFLFERAGIKWQLVKEDNGNWRLVLLRGSGPNLHLAFEQVMELEQAREYAAGYGVDLKPGQGELEL</sequence>
<dbReference type="EMBL" id="LAZR01034542">
    <property type="protein sequence ID" value="KKL45012.1"/>
    <property type="molecule type" value="Genomic_DNA"/>
</dbReference>
<accession>A0A0F9F1R7</accession>
<protein>
    <submittedName>
        <fullName evidence="1">Uncharacterized protein</fullName>
    </submittedName>
</protein>
<organism evidence="1">
    <name type="scientific">marine sediment metagenome</name>
    <dbReference type="NCBI Taxonomy" id="412755"/>
    <lineage>
        <taxon>unclassified sequences</taxon>
        <taxon>metagenomes</taxon>
        <taxon>ecological metagenomes</taxon>
    </lineage>
</organism>
<dbReference type="AlphaFoldDB" id="A0A0F9F1R7"/>
<evidence type="ECO:0000313" key="1">
    <source>
        <dbReference type="EMBL" id="KKL45012.1"/>
    </source>
</evidence>
<gene>
    <name evidence="1" type="ORF">LCGC14_2359930</name>
</gene>